<reference evidence="1 2" key="1">
    <citation type="journal article" date="2014" name="Genome Biol. Evol.">
        <title>The secreted proteins of Achlya hypogyna and Thraustotheca clavata identify the ancestral oomycete secretome and reveal gene acquisitions by horizontal gene transfer.</title>
        <authorList>
            <person name="Misner I."/>
            <person name="Blouin N."/>
            <person name="Leonard G."/>
            <person name="Richards T.A."/>
            <person name="Lane C.E."/>
        </authorList>
    </citation>
    <scope>NUCLEOTIDE SEQUENCE [LARGE SCALE GENOMIC DNA]</scope>
    <source>
        <strain evidence="1 2">ATCC 34112</strain>
    </source>
</reference>
<organism evidence="1 2">
    <name type="scientific">Thraustotheca clavata</name>
    <dbReference type="NCBI Taxonomy" id="74557"/>
    <lineage>
        <taxon>Eukaryota</taxon>
        <taxon>Sar</taxon>
        <taxon>Stramenopiles</taxon>
        <taxon>Oomycota</taxon>
        <taxon>Saprolegniomycetes</taxon>
        <taxon>Saprolegniales</taxon>
        <taxon>Achlyaceae</taxon>
        <taxon>Thraustotheca</taxon>
    </lineage>
</organism>
<accession>A0A1V9YUG0</accession>
<keyword evidence="2" id="KW-1185">Reference proteome</keyword>
<sequence>MANIFLPLKALTSQQIQELTNDQHLMEHTETLSVYVPEIDGENKDKEDEKFKKQIHVYVKLLESGAVSTTVVNTNLTETRPDDDQLPKRSSFQMKMLQCERKKPLPKVGEFLKLLDFTNDKCQTFIDITPILLWSNLLAKTIGVSLALIKEKFILNGAPGTGKSCILTLLCFYVAICHKLPVVIFRFSADGKYTATTRLLYNGMFYEWYDKDGKEYKSFYELMLKSGVDPLDCWFCLDGLNNENFRSFGFSFMFRMLAMSGQYSISMEYLKTCVLPYWQESDLKDFAKKHKEKKYLENFDARYFVSGGNLRAFLDDDGQARNNAFQSIQKIDQLSNAAILLSNDVVSLGWQIDHIRMLGVKDRNNFEHYINIKWWTSSITSKFVLGYLTILVEPTFFEKMMSVAELMNDKRLLGVGWEGYFHTLIFRKRTVNVKIITYDNVKRNVNKNYADIMAKNTGTISFGDLSIFEWSGANATQCYYWVPAESLFETIDAIAKVKFPNGEITFCLLQLSRSNTHKCNGDVLWKLAKPYLNKQLKVCYMVLLDDEQKIQTFHLDPVIVCLKNDKGDDCTDQIDFYVGRVLPDAPNNPYNQ</sequence>
<dbReference type="EMBL" id="JNBS01002760">
    <property type="protein sequence ID" value="OQR89386.1"/>
    <property type="molecule type" value="Genomic_DNA"/>
</dbReference>
<evidence type="ECO:0000313" key="2">
    <source>
        <dbReference type="Proteomes" id="UP000243217"/>
    </source>
</evidence>
<comment type="caution">
    <text evidence="1">The sequence shown here is derived from an EMBL/GenBank/DDBJ whole genome shotgun (WGS) entry which is preliminary data.</text>
</comment>
<dbReference type="Proteomes" id="UP000243217">
    <property type="component" value="Unassembled WGS sequence"/>
</dbReference>
<protein>
    <submittedName>
        <fullName evidence="1">Crinkler (CRN) family protein</fullName>
    </submittedName>
</protein>
<name>A0A1V9YUG0_9STRA</name>
<evidence type="ECO:0000313" key="1">
    <source>
        <dbReference type="EMBL" id="OQR89386.1"/>
    </source>
</evidence>
<dbReference type="AlphaFoldDB" id="A0A1V9YUG0"/>
<dbReference type="OrthoDB" id="88815at2759"/>
<gene>
    <name evidence="1" type="ORF">THRCLA_22701</name>
</gene>
<proteinExistence type="predicted"/>